<evidence type="ECO:0000256" key="1">
    <source>
        <dbReference type="SAM" id="Phobius"/>
    </source>
</evidence>
<protein>
    <submittedName>
        <fullName evidence="2">Uncharacterized protein</fullName>
    </submittedName>
</protein>
<evidence type="ECO:0000313" key="2">
    <source>
        <dbReference type="EMBL" id="ODS24663.1"/>
    </source>
</evidence>
<dbReference type="EMBL" id="MDLC01000006">
    <property type="protein sequence ID" value="ODS24663.1"/>
    <property type="molecule type" value="Genomic_DNA"/>
</dbReference>
<feature type="transmembrane region" description="Helical" evidence="1">
    <location>
        <begin position="49"/>
        <end position="77"/>
    </location>
</feature>
<reference evidence="2 3" key="1">
    <citation type="journal article" date="2016" name="Appl. Environ. Microbiol.">
        <title>Lack of Overt Genome Reduction in the Bryostatin-Producing Bryozoan Symbiont "Candidatus Endobugula sertula".</title>
        <authorList>
            <person name="Miller I.J."/>
            <person name="Vanee N."/>
            <person name="Fong S.S."/>
            <person name="Lim-Fong G.E."/>
            <person name="Kwan J.C."/>
        </authorList>
    </citation>
    <scope>NUCLEOTIDE SEQUENCE [LARGE SCALE GENOMIC DNA]</scope>
    <source>
        <strain evidence="2">AB1-4</strain>
    </source>
</reference>
<evidence type="ECO:0000313" key="3">
    <source>
        <dbReference type="Proteomes" id="UP000242502"/>
    </source>
</evidence>
<comment type="caution">
    <text evidence="2">The sequence shown here is derived from an EMBL/GenBank/DDBJ whole genome shotgun (WGS) entry which is preliminary data.</text>
</comment>
<sequence>MEAIFVASGYIVNFMGGALAILLIAFLLLYCCGFAFYERNINWHSSRPAILSLLTAAVLTILLTAVFAITAVVLGAWG</sequence>
<dbReference type="STRING" id="62101.AB835_02755"/>
<keyword evidence="1" id="KW-0472">Membrane</keyword>
<keyword evidence="1" id="KW-1133">Transmembrane helix</keyword>
<gene>
    <name evidence="2" type="ORF">AB835_02755</name>
</gene>
<organism evidence="2 3">
    <name type="scientific">Candidatus Endobugula sertula</name>
    <name type="common">Bugula neritina bacterial symbiont</name>
    <dbReference type="NCBI Taxonomy" id="62101"/>
    <lineage>
        <taxon>Bacteria</taxon>
        <taxon>Pseudomonadati</taxon>
        <taxon>Pseudomonadota</taxon>
        <taxon>Gammaproteobacteria</taxon>
        <taxon>Cellvibrionales</taxon>
        <taxon>Cellvibrionaceae</taxon>
        <taxon>Candidatus Endobugula</taxon>
    </lineage>
</organism>
<accession>A0A1D2QSX9</accession>
<dbReference type="Proteomes" id="UP000242502">
    <property type="component" value="Unassembled WGS sequence"/>
</dbReference>
<feature type="transmembrane region" description="Helical" evidence="1">
    <location>
        <begin position="12"/>
        <end position="37"/>
    </location>
</feature>
<keyword evidence="1" id="KW-0812">Transmembrane</keyword>
<proteinExistence type="predicted"/>
<dbReference type="AlphaFoldDB" id="A0A1D2QSX9"/>
<name>A0A1D2QSX9_9GAMM</name>